<dbReference type="EMBL" id="CCYD01002047">
    <property type="protein sequence ID" value="CEG46308.1"/>
    <property type="molecule type" value="Genomic_DNA"/>
</dbReference>
<organism evidence="1 2">
    <name type="scientific">Plasmopara halstedii</name>
    <name type="common">Downy mildew of sunflower</name>
    <dbReference type="NCBI Taxonomy" id="4781"/>
    <lineage>
        <taxon>Eukaryota</taxon>
        <taxon>Sar</taxon>
        <taxon>Stramenopiles</taxon>
        <taxon>Oomycota</taxon>
        <taxon>Peronosporomycetes</taxon>
        <taxon>Peronosporales</taxon>
        <taxon>Peronosporaceae</taxon>
        <taxon>Plasmopara</taxon>
    </lineage>
</organism>
<dbReference type="GeneID" id="36397770"/>
<accession>A0A0P1AVR5</accession>
<keyword evidence="2" id="KW-1185">Reference proteome</keyword>
<dbReference type="Proteomes" id="UP000054928">
    <property type="component" value="Unassembled WGS sequence"/>
</dbReference>
<evidence type="ECO:0000313" key="1">
    <source>
        <dbReference type="EMBL" id="CEG46308.1"/>
    </source>
</evidence>
<evidence type="ECO:0000313" key="2">
    <source>
        <dbReference type="Proteomes" id="UP000054928"/>
    </source>
</evidence>
<sequence length="81" mass="9767">MWEDVWHEANKPKRIRKPKRMHSEQNMDYIGLLKRLYGMKYPPIMWNQTSDLAEVKTQEVRGRSVHLHQEDRPRHALCGTL</sequence>
<proteinExistence type="predicted"/>
<reference evidence="2" key="1">
    <citation type="submission" date="2014-09" db="EMBL/GenBank/DDBJ databases">
        <authorList>
            <person name="Sharma Rahul"/>
            <person name="Thines Marco"/>
        </authorList>
    </citation>
    <scope>NUCLEOTIDE SEQUENCE [LARGE SCALE GENOMIC DNA]</scope>
</reference>
<name>A0A0P1AVR5_PLAHL</name>
<dbReference type="AlphaFoldDB" id="A0A0P1AVR5"/>
<dbReference type="RefSeq" id="XP_024582677.1">
    <property type="nucleotide sequence ID" value="XM_024717150.1"/>
</dbReference>
<protein>
    <submittedName>
        <fullName evidence="1">Uncharacterized protein</fullName>
    </submittedName>
</protein>